<dbReference type="AlphaFoldDB" id="A0A0F9GM83"/>
<name>A0A0F9GM83_9ZZZZ</name>
<proteinExistence type="predicted"/>
<keyword evidence="1" id="KW-1133">Transmembrane helix</keyword>
<evidence type="ECO:0000313" key="2">
    <source>
        <dbReference type="EMBL" id="KKL99883.1"/>
    </source>
</evidence>
<keyword evidence="1" id="KW-0812">Transmembrane</keyword>
<accession>A0A0F9GM83</accession>
<feature type="transmembrane region" description="Helical" evidence="1">
    <location>
        <begin position="269"/>
        <end position="288"/>
    </location>
</feature>
<reference evidence="2" key="1">
    <citation type="journal article" date="2015" name="Nature">
        <title>Complex archaea that bridge the gap between prokaryotes and eukaryotes.</title>
        <authorList>
            <person name="Spang A."/>
            <person name="Saw J.H."/>
            <person name="Jorgensen S.L."/>
            <person name="Zaremba-Niedzwiedzka K."/>
            <person name="Martijn J."/>
            <person name="Lind A.E."/>
            <person name="van Eijk R."/>
            <person name="Schleper C."/>
            <person name="Guy L."/>
            <person name="Ettema T.J."/>
        </authorList>
    </citation>
    <scope>NUCLEOTIDE SEQUENCE</scope>
</reference>
<keyword evidence="1" id="KW-0472">Membrane</keyword>
<gene>
    <name evidence="2" type="ORF">LCGC14_1809970</name>
</gene>
<dbReference type="EMBL" id="LAZR01017565">
    <property type="protein sequence ID" value="KKL99883.1"/>
    <property type="molecule type" value="Genomic_DNA"/>
</dbReference>
<protein>
    <submittedName>
        <fullName evidence="2">Uncharacterized protein</fullName>
    </submittedName>
</protein>
<organism evidence="2">
    <name type="scientific">marine sediment metagenome</name>
    <dbReference type="NCBI Taxonomy" id="412755"/>
    <lineage>
        <taxon>unclassified sequences</taxon>
        <taxon>metagenomes</taxon>
        <taxon>ecological metagenomes</taxon>
    </lineage>
</organism>
<sequence>MKKTNLICFIGIGLLAFLPFIRSSVGAPPCWVGVYEDEYYEWQYNNHTATVQGQWLTDGVALAGWGATDMWMGWPSEGIDYFILPGIMSHTINTVGDVAPDVEYLSNYDSVQVIHAMNFSSTNFAGDFDWADKDTGLNVWNGLIIENSTEFAYWHSNLTLFFDLYSIEVTTMWASTQLDWTEVVATANIGLASVNVTAAALTNGFTLTVDALGWGVNTLAVVLTVTFEDGLLDTWDLAYGGNSVMDVELVKGSAQFAACPTPAPGIPGFEIPIIIGVAAASTIGLILFKKHKNK</sequence>
<evidence type="ECO:0000256" key="1">
    <source>
        <dbReference type="SAM" id="Phobius"/>
    </source>
</evidence>
<comment type="caution">
    <text evidence="2">The sequence shown here is derived from an EMBL/GenBank/DDBJ whole genome shotgun (WGS) entry which is preliminary data.</text>
</comment>